<dbReference type="Pfam" id="PF01979">
    <property type="entry name" value="Amidohydro_1"/>
    <property type="match status" value="1"/>
</dbReference>
<feature type="binding site" evidence="11">
    <location>
        <position position="139"/>
    </location>
    <ligand>
        <name>substrate</name>
    </ligand>
</feature>
<protein>
    <recommendedName>
        <fullName evidence="3">N-acetylglucosamine-6-phosphate deacetylase</fullName>
        <ecNumber evidence="2">3.5.1.25</ecNumber>
    </recommendedName>
</protein>
<organism evidence="14 15">
    <name type="scientific">Natronobacillus azotifigens</name>
    <dbReference type="NCBI Taxonomy" id="472978"/>
    <lineage>
        <taxon>Bacteria</taxon>
        <taxon>Bacillati</taxon>
        <taxon>Bacillota</taxon>
        <taxon>Bacilli</taxon>
        <taxon>Bacillales</taxon>
        <taxon>Bacillaceae</taxon>
        <taxon>Natronobacillus</taxon>
    </lineage>
</organism>
<evidence type="ECO:0000256" key="7">
    <source>
        <dbReference type="ARBA" id="ARBA00047647"/>
    </source>
</evidence>
<keyword evidence="4 12" id="KW-0479">Metal-binding</keyword>
<evidence type="ECO:0000256" key="3">
    <source>
        <dbReference type="ARBA" id="ARBA00018029"/>
    </source>
</evidence>
<dbReference type="PANTHER" id="PTHR11113">
    <property type="entry name" value="N-ACETYLGLUCOSAMINE-6-PHOSPHATE DEACETYLASE"/>
    <property type="match status" value="1"/>
</dbReference>
<feature type="binding site" evidence="11">
    <location>
        <begin position="218"/>
        <end position="219"/>
    </location>
    <ligand>
        <name>substrate</name>
    </ligand>
</feature>
<accession>A0A9J6RG66</accession>
<feature type="domain" description="Amidohydrolase-related" evidence="13">
    <location>
        <begin position="51"/>
        <end position="378"/>
    </location>
</feature>
<feature type="active site" description="Proton donor/acceptor" evidence="10">
    <location>
        <position position="273"/>
    </location>
</feature>
<evidence type="ECO:0000256" key="8">
    <source>
        <dbReference type="ARBA" id="ARBA00060590"/>
    </source>
</evidence>
<evidence type="ECO:0000256" key="9">
    <source>
        <dbReference type="PIRNR" id="PIRNR038994"/>
    </source>
</evidence>
<dbReference type="GO" id="GO:0006046">
    <property type="term" value="P:N-acetylglucosamine catabolic process"/>
    <property type="evidence" value="ECO:0007669"/>
    <property type="project" value="TreeGrafter"/>
</dbReference>
<keyword evidence="15" id="KW-1185">Reference proteome</keyword>
<dbReference type="InterPro" id="IPR011059">
    <property type="entry name" value="Metal-dep_hydrolase_composite"/>
</dbReference>
<evidence type="ECO:0000256" key="2">
    <source>
        <dbReference type="ARBA" id="ARBA00011899"/>
    </source>
</evidence>
<reference evidence="14" key="1">
    <citation type="submission" date="2022-11" db="EMBL/GenBank/DDBJ databases">
        <title>WGS of Natronobacillus azotifigens 24KS-1, an anaerobic diazotrophic haloalkaliphile from soda-rich habitats.</title>
        <authorList>
            <person name="Sorokin D.Y."/>
            <person name="Merkel A.Y."/>
        </authorList>
    </citation>
    <scope>NUCLEOTIDE SEQUENCE</scope>
    <source>
        <strain evidence="14">24KS-1</strain>
    </source>
</reference>
<dbReference type="AlphaFoldDB" id="A0A9J6RG66"/>
<dbReference type="SUPFAM" id="SSF51338">
    <property type="entry name" value="Composite domain of metallo-dependent hydrolases"/>
    <property type="match status" value="1"/>
</dbReference>
<comment type="similarity">
    <text evidence="1 9">Belongs to the metallo-dependent hydrolases superfamily. NagA family.</text>
</comment>
<dbReference type="InterPro" id="IPR003764">
    <property type="entry name" value="GlcNAc_6-P_deAcase"/>
</dbReference>
<evidence type="ECO:0000256" key="11">
    <source>
        <dbReference type="PIRSR" id="PIRSR038994-2"/>
    </source>
</evidence>
<evidence type="ECO:0000256" key="5">
    <source>
        <dbReference type="ARBA" id="ARBA00022801"/>
    </source>
</evidence>
<dbReference type="SUPFAM" id="SSF51556">
    <property type="entry name" value="Metallo-dependent hydrolases"/>
    <property type="match status" value="1"/>
</dbReference>
<dbReference type="Gene3D" id="3.20.20.140">
    <property type="entry name" value="Metal-dependent hydrolases"/>
    <property type="match status" value="1"/>
</dbReference>
<feature type="binding site" evidence="11">
    <location>
        <begin position="306"/>
        <end position="308"/>
    </location>
    <ligand>
        <name>substrate</name>
    </ligand>
</feature>
<dbReference type="RefSeq" id="WP_268780921.1">
    <property type="nucleotide sequence ID" value="NZ_JAPRAT010000028.1"/>
</dbReference>
<dbReference type="NCBIfam" id="TIGR00221">
    <property type="entry name" value="nagA"/>
    <property type="match status" value="1"/>
</dbReference>
<feature type="binding site" evidence="11">
    <location>
        <position position="226"/>
    </location>
    <ligand>
        <name>substrate</name>
    </ligand>
</feature>
<name>A0A9J6RG66_9BACI</name>
<feature type="binding site" evidence="12">
    <location>
        <position position="128"/>
    </location>
    <ligand>
        <name>Zn(2+)</name>
        <dbReference type="ChEBI" id="CHEBI:29105"/>
    </ligand>
</feature>
<dbReference type="EMBL" id="JAPRAT010000028">
    <property type="protein sequence ID" value="MCZ0704153.1"/>
    <property type="molecule type" value="Genomic_DNA"/>
</dbReference>
<evidence type="ECO:0000259" key="13">
    <source>
        <dbReference type="Pfam" id="PF01979"/>
    </source>
</evidence>
<dbReference type="FunFam" id="3.20.20.140:FF:000004">
    <property type="entry name" value="N-acetylglucosamine-6-phosphate deacetylase"/>
    <property type="match status" value="1"/>
</dbReference>
<keyword evidence="6 9" id="KW-0119">Carbohydrate metabolism</keyword>
<proteinExistence type="inferred from homology"/>
<dbReference type="PANTHER" id="PTHR11113:SF14">
    <property type="entry name" value="N-ACETYLGLUCOSAMINE-6-PHOSPHATE DEACETYLASE"/>
    <property type="match status" value="1"/>
</dbReference>
<dbReference type="PIRSF" id="PIRSF038994">
    <property type="entry name" value="NagA"/>
    <property type="match status" value="1"/>
</dbReference>
<feature type="binding site" evidence="11">
    <location>
        <position position="250"/>
    </location>
    <ligand>
        <name>substrate</name>
    </ligand>
</feature>
<gene>
    <name evidence="14" type="primary">nagA</name>
    <name evidence="14" type="ORF">OWO01_13135</name>
</gene>
<comment type="pathway">
    <text evidence="8">Amino-sugar metabolism; N-acetylneuraminate degradation; D-fructose 6-phosphate from N-acetylneuraminate: step 4/5.</text>
</comment>
<evidence type="ECO:0000256" key="1">
    <source>
        <dbReference type="ARBA" id="ARBA00010716"/>
    </source>
</evidence>
<dbReference type="CDD" id="cd00854">
    <property type="entry name" value="NagA"/>
    <property type="match status" value="1"/>
</dbReference>
<sequence>MIIKQATIYTEDDTFVGDLFIKEGKIAGIYPKRTPNNFVDSEQIDGKGLHLIPGFIDTHIHGTHGVDVMDGTIEALDKMAKSLVAEGTTSFLATTITQSREKIDKALRAAANYQMKDKRAELLGVHLEGPFLDLAKAGAQPAEFIIKPDLELFHHWQKLSKGKIKTITMAPEHDPNGVFIQALRKIGVNVSAGHTNMNFSQTKVALQHGVNQLTHLCNAMNGIHHRDLGPVGVAFLTEDIMAEIIADGIHLDQNMLELIYQNIGSERLLLITDSMRAKGLEPGEYDLGEQKVHVFQDRTVLSDGTLAGSILSMIDAATRMMRVPGVCLRDVMNMASVNPARQLQVFDRKGSIAIGKDADLLLVDQDLQLQYTFCRGEIAFQMR</sequence>
<keyword evidence="5 9" id="KW-0378">Hydrolase</keyword>
<dbReference type="Proteomes" id="UP001084197">
    <property type="component" value="Unassembled WGS sequence"/>
</dbReference>
<dbReference type="InterPro" id="IPR032466">
    <property type="entry name" value="Metal_Hydrolase"/>
</dbReference>
<feature type="binding site" evidence="12">
    <location>
        <position position="194"/>
    </location>
    <ligand>
        <name>Zn(2+)</name>
        <dbReference type="ChEBI" id="CHEBI:29105"/>
    </ligand>
</feature>
<comment type="cofactor">
    <cofactor evidence="12">
        <name>a divalent metal cation</name>
        <dbReference type="ChEBI" id="CHEBI:60240"/>
    </cofactor>
    <text evidence="12">Binds 1 divalent metal cation per subunit.</text>
</comment>
<dbReference type="Gene3D" id="2.30.40.10">
    <property type="entry name" value="Urease, subunit C, domain 1"/>
    <property type="match status" value="1"/>
</dbReference>
<evidence type="ECO:0000256" key="12">
    <source>
        <dbReference type="PIRSR" id="PIRSR038994-3"/>
    </source>
</evidence>
<comment type="caution">
    <text evidence="14">The sequence shown here is derived from an EMBL/GenBank/DDBJ whole genome shotgun (WGS) entry which is preliminary data.</text>
</comment>
<dbReference type="GO" id="GO:0046872">
    <property type="term" value="F:metal ion binding"/>
    <property type="evidence" value="ECO:0007669"/>
    <property type="project" value="UniProtKB-KW"/>
</dbReference>
<comment type="catalytic activity">
    <reaction evidence="7">
        <text>N-acetyl-D-glucosamine 6-phosphate + H2O = D-glucosamine 6-phosphate + acetate</text>
        <dbReference type="Rhea" id="RHEA:22936"/>
        <dbReference type="ChEBI" id="CHEBI:15377"/>
        <dbReference type="ChEBI" id="CHEBI:30089"/>
        <dbReference type="ChEBI" id="CHEBI:57513"/>
        <dbReference type="ChEBI" id="CHEBI:58725"/>
        <dbReference type="EC" id="3.5.1.25"/>
    </reaction>
</comment>
<evidence type="ECO:0000256" key="10">
    <source>
        <dbReference type="PIRSR" id="PIRSR038994-1"/>
    </source>
</evidence>
<evidence type="ECO:0000313" key="15">
    <source>
        <dbReference type="Proteomes" id="UP001084197"/>
    </source>
</evidence>
<evidence type="ECO:0000256" key="6">
    <source>
        <dbReference type="ARBA" id="ARBA00023277"/>
    </source>
</evidence>
<dbReference type="EC" id="3.5.1.25" evidence="2"/>
<dbReference type="InterPro" id="IPR006680">
    <property type="entry name" value="Amidohydro-rel"/>
</dbReference>
<evidence type="ECO:0000313" key="14">
    <source>
        <dbReference type="EMBL" id="MCZ0704153.1"/>
    </source>
</evidence>
<dbReference type="GO" id="GO:0008448">
    <property type="term" value="F:N-acetylglucosamine-6-phosphate deacetylase activity"/>
    <property type="evidence" value="ECO:0007669"/>
    <property type="project" value="UniProtKB-EC"/>
</dbReference>
<feature type="binding site" evidence="12">
    <location>
        <position position="215"/>
    </location>
    <ligand>
        <name>Zn(2+)</name>
        <dbReference type="ChEBI" id="CHEBI:29105"/>
    </ligand>
</feature>
<evidence type="ECO:0000256" key="4">
    <source>
        <dbReference type="ARBA" id="ARBA00022723"/>
    </source>
</evidence>